<dbReference type="GO" id="GO:0032993">
    <property type="term" value="C:protein-DNA complex"/>
    <property type="evidence" value="ECO:0007669"/>
    <property type="project" value="TreeGrafter"/>
</dbReference>
<keyword evidence="5 8" id="KW-0238">DNA-binding</keyword>
<comment type="subcellular location">
    <subcellularLocation>
        <location evidence="1">Cytoplasm</location>
    </subcellularLocation>
</comment>
<dbReference type="PANTHER" id="PTHR48111:SF73">
    <property type="entry name" value="ALKALINE PHOSPHATASE SYNTHESIS TRANSCRIPTIONAL REGULATORY PROTEIN PHOP"/>
    <property type="match status" value="1"/>
</dbReference>
<dbReference type="FunFam" id="1.10.10.10:FF:000018">
    <property type="entry name" value="DNA-binding response regulator ResD"/>
    <property type="match status" value="1"/>
</dbReference>
<sequence length="232" mass="26449">MIRLLWIEDEQRLLAEGQSFLQAEGFSVASAGTVRDAEAMLNGQTFDFILLDWMLPDGSGIELCKQIQTRWKTPVMMLTAKTDEFDKVLALEIGADDYLTKPFGMRELLARIKAVLRRMNKWSEPAAAPAAYELTRGELRIDERKHTVVKKSEEIPLTRTEFALLLQLAKHPGRVYSRLQLMDEALGDAYIGFERTIDSHIRNLRKKIEDNPVEPQYVLTVFGIGYKFGEGL</sequence>
<evidence type="ECO:0000256" key="2">
    <source>
        <dbReference type="ARBA" id="ARBA00022553"/>
    </source>
</evidence>
<dbReference type="GO" id="GO:0005829">
    <property type="term" value="C:cytosol"/>
    <property type="evidence" value="ECO:0007669"/>
    <property type="project" value="TreeGrafter"/>
</dbReference>
<dbReference type="Pfam" id="PF00486">
    <property type="entry name" value="Trans_reg_C"/>
    <property type="match status" value="1"/>
</dbReference>
<evidence type="ECO:0000313" key="12">
    <source>
        <dbReference type="Proteomes" id="UP000250369"/>
    </source>
</evidence>
<dbReference type="InterPro" id="IPR001789">
    <property type="entry name" value="Sig_transdc_resp-reg_receiver"/>
</dbReference>
<dbReference type="GO" id="GO:0006355">
    <property type="term" value="P:regulation of DNA-templated transcription"/>
    <property type="evidence" value="ECO:0007669"/>
    <property type="project" value="InterPro"/>
</dbReference>
<feature type="domain" description="OmpR/PhoB-type" evidence="10">
    <location>
        <begin position="131"/>
        <end position="230"/>
    </location>
</feature>
<dbReference type="Gene3D" id="1.10.10.10">
    <property type="entry name" value="Winged helix-like DNA-binding domain superfamily/Winged helix DNA-binding domain"/>
    <property type="match status" value="1"/>
</dbReference>
<dbReference type="PANTHER" id="PTHR48111">
    <property type="entry name" value="REGULATOR OF RPOS"/>
    <property type="match status" value="1"/>
</dbReference>
<evidence type="ECO:0000256" key="6">
    <source>
        <dbReference type="ARBA" id="ARBA00023163"/>
    </source>
</evidence>
<keyword evidence="12" id="KW-1185">Reference proteome</keyword>
<evidence type="ECO:0000259" key="9">
    <source>
        <dbReference type="PROSITE" id="PS50110"/>
    </source>
</evidence>
<dbReference type="SUPFAM" id="SSF52172">
    <property type="entry name" value="CheY-like"/>
    <property type="match status" value="1"/>
</dbReference>
<comment type="caution">
    <text evidence="11">The sequence shown here is derived from an EMBL/GenBank/DDBJ whole genome shotgun (WGS) entry which is preliminary data.</text>
</comment>
<protein>
    <submittedName>
        <fullName evidence="11">DNA-binding response regulator</fullName>
    </submittedName>
</protein>
<accession>A0A329LWF7</accession>
<dbReference type="OrthoDB" id="9802426at2"/>
<gene>
    <name evidence="11" type="ORF">DQG23_37380</name>
</gene>
<dbReference type="SUPFAM" id="SSF46894">
    <property type="entry name" value="C-terminal effector domain of the bipartite response regulators"/>
    <property type="match status" value="1"/>
</dbReference>
<dbReference type="EMBL" id="QMFB01000041">
    <property type="protein sequence ID" value="RAV10823.1"/>
    <property type="molecule type" value="Genomic_DNA"/>
</dbReference>
<keyword evidence="6" id="KW-0804">Transcription</keyword>
<feature type="domain" description="Response regulatory" evidence="9">
    <location>
        <begin position="3"/>
        <end position="116"/>
    </location>
</feature>
<reference evidence="11 12" key="1">
    <citation type="journal article" date="2009" name="Int. J. Syst. Evol. Microbiol.">
        <title>Paenibacillus contaminans sp. nov., isolated from a contaminated laboratory plate.</title>
        <authorList>
            <person name="Chou J.H."/>
            <person name="Lee J.H."/>
            <person name="Lin M.C."/>
            <person name="Chang P.S."/>
            <person name="Arun A.B."/>
            <person name="Young C.C."/>
            <person name="Chen W.M."/>
        </authorList>
    </citation>
    <scope>NUCLEOTIDE SEQUENCE [LARGE SCALE GENOMIC DNA]</scope>
    <source>
        <strain evidence="11 12">CKOBP-6</strain>
    </source>
</reference>
<evidence type="ECO:0000256" key="7">
    <source>
        <dbReference type="PROSITE-ProRule" id="PRU00169"/>
    </source>
</evidence>
<evidence type="ECO:0000256" key="5">
    <source>
        <dbReference type="ARBA" id="ARBA00023125"/>
    </source>
</evidence>
<dbReference type="AlphaFoldDB" id="A0A329LWF7"/>
<dbReference type="InterPro" id="IPR011006">
    <property type="entry name" value="CheY-like_superfamily"/>
</dbReference>
<dbReference type="RefSeq" id="WP_113036141.1">
    <property type="nucleotide sequence ID" value="NZ_QMFB01000041.1"/>
</dbReference>
<organism evidence="11 12">
    <name type="scientific">Paenibacillus contaminans</name>
    <dbReference type="NCBI Taxonomy" id="450362"/>
    <lineage>
        <taxon>Bacteria</taxon>
        <taxon>Bacillati</taxon>
        <taxon>Bacillota</taxon>
        <taxon>Bacilli</taxon>
        <taxon>Bacillales</taxon>
        <taxon>Paenibacillaceae</taxon>
        <taxon>Paenibacillus</taxon>
    </lineage>
</organism>
<dbReference type="InterPro" id="IPR036388">
    <property type="entry name" value="WH-like_DNA-bd_sf"/>
</dbReference>
<dbReference type="Gene3D" id="3.40.50.2300">
    <property type="match status" value="1"/>
</dbReference>
<evidence type="ECO:0000256" key="8">
    <source>
        <dbReference type="PROSITE-ProRule" id="PRU01091"/>
    </source>
</evidence>
<keyword evidence="3" id="KW-0902">Two-component regulatory system</keyword>
<dbReference type="GO" id="GO:0000156">
    <property type="term" value="F:phosphorelay response regulator activity"/>
    <property type="evidence" value="ECO:0007669"/>
    <property type="project" value="TreeGrafter"/>
</dbReference>
<evidence type="ECO:0000256" key="3">
    <source>
        <dbReference type="ARBA" id="ARBA00023012"/>
    </source>
</evidence>
<dbReference type="SMART" id="SM00448">
    <property type="entry name" value="REC"/>
    <property type="match status" value="1"/>
</dbReference>
<evidence type="ECO:0000256" key="1">
    <source>
        <dbReference type="ARBA" id="ARBA00004496"/>
    </source>
</evidence>
<dbReference type="SMART" id="SM00862">
    <property type="entry name" value="Trans_reg_C"/>
    <property type="match status" value="1"/>
</dbReference>
<dbReference type="Pfam" id="PF00072">
    <property type="entry name" value="Response_reg"/>
    <property type="match status" value="1"/>
</dbReference>
<evidence type="ECO:0000313" key="11">
    <source>
        <dbReference type="EMBL" id="RAV10823.1"/>
    </source>
</evidence>
<dbReference type="InterPro" id="IPR016032">
    <property type="entry name" value="Sig_transdc_resp-reg_C-effctor"/>
</dbReference>
<dbReference type="Gene3D" id="6.10.250.690">
    <property type="match status" value="1"/>
</dbReference>
<evidence type="ECO:0000259" key="10">
    <source>
        <dbReference type="PROSITE" id="PS51755"/>
    </source>
</evidence>
<evidence type="ECO:0000256" key="4">
    <source>
        <dbReference type="ARBA" id="ARBA00023015"/>
    </source>
</evidence>
<dbReference type="InterPro" id="IPR039420">
    <property type="entry name" value="WalR-like"/>
</dbReference>
<name>A0A329LWF7_9BACL</name>
<dbReference type="InterPro" id="IPR001867">
    <property type="entry name" value="OmpR/PhoB-type_DNA-bd"/>
</dbReference>
<feature type="DNA-binding region" description="OmpR/PhoB-type" evidence="8">
    <location>
        <begin position="131"/>
        <end position="230"/>
    </location>
</feature>
<dbReference type="PROSITE" id="PS50110">
    <property type="entry name" value="RESPONSE_REGULATORY"/>
    <property type="match status" value="1"/>
</dbReference>
<dbReference type="Proteomes" id="UP000250369">
    <property type="component" value="Unassembled WGS sequence"/>
</dbReference>
<dbReference type="PROSITE" id="PS51755">
    <property type="entry name" value="OMPR_PHOB"/>
    <property type="match status" value="1"/>
</dbReference>
<proteinExistence type="predicted"/>
<dbReference type="GO" id="GO:0000976">
    <property type="term" value="F:transcription cis-regulatory region binding"/>
    <property type="evidence" value="ECO:0007669"/>
    <property type="project" value="TreeGrafter"/>
</dbReference>
<keyword evidence="4" id="KW-0805">Transcription regulation</keyword>
<dbReference type="CDD" id="cd00383">
    <property type="entry name" value="trans_reg_C"/>
    <property type="match status" value="1"/>
</dbReference>
<feature type="modified residue" description="4-aspartylphosphate" evidence="7">
    <location>
        <position position="52"/>
    </location>
</feature>
<keyword evidence="2 7" id="KW-0597">Phosphoprotein</keyword>